<feature type="region of interest" description="Disordered" evidence="1">
    <location>
        <begin position="875"/>
        <end position="971"/>
    </location>
</feature>
<keyword evidence="4" id="KW-1185">Reference proteome</keyword>
<evidence type="ECO:0000313" key="3">
    <source>
        <dbReference type="EMBL" id="KAJ7956961.1"/>
    </source>
</evidence>
<dbReference type="CDD" id="cd10910">
    <property type="entry name" value="PIN_limkain_b1_N_like"/>
    <property type="match status" value="1"/>
</dbReference>
<dbReference type="Pfam" id="PF12872">
    <property type="entry name" value="OST-HTH"/>
    <property type="match status" value="2"/>
</dbReference>
<protein>
    <submittedName>
        <fullName evidence="3">Meiosis arrest female protein 1-like</fullName>
    </submittedName>
</protein>
<organism evidence="3 4">
    <name type="scientific">Quillaja saponaria</name>
    <name type="common">Soap bark tree</name>
    <dbReference type="NCBI Taxonomy" id="32244"/>
    <lineage>
        <taxon>Eukaryota</taxon>
        <taxon>Viridiplantae</taxon>
        <taxon>Streptophyta</taxon>
        <taxon>Embryophyta</taxon>
        <taxon>Tracheophyta</taxon>
        <taxon>Spermatophyta</taxon>
        <taxon>Magnoliopsida</taxon>
        <taxon>eudicotyledons</taxon>
        <taxon>Gunneridae</taxon>
        <taxon>Pentapetalae</taxon>
        <taxon>rosids</taxon>
        <taxon>fabids</taxon>
        <taxon>Fabales</taxon>
        <taxon>Quillajaceae</taxon>
        <taxon>Quillaja</taxon>
    </lineage>
</organism>
<dbReference type="InterPro" id="IPR021139">
    <property type="entry name" value="NYN"/>
</dbReference>
<dbReference type="GO" id="GO:0004540">
    <property type="term" value="F:RNA nuclease activity"/>
    <property type="evidence" value="ECO:0007669"/>
    <property type="project" value="InterPro"/>
</dbReference>
<feature type="compositionally biased region" description="Polar residues" evidence="1">
    <location>
        <begin position="588"/>
        <end position="600"/>
    </location>
</feature>
<feature type="region of interest" description="Disordered" evidence="1">
    <location>
        <begin position="479"/>
        <end position="550"/>
    </location>
</feature>
<dbReference type="AlphaFoldDB" id="A0AAD7LEZ2"/>
<name>A0AAD7LEZ2_QUISA</name>
<reference evidence="3" key="1">
    <citation type="journal article" date="2023" name="Science">
        <title>Elucidation of the pathway for biosynthesis of saponin adjuvants from the soapbark tree.</title>
        <authorList>
            <person name="Reed J."/>
            <person name="Orme A."/>
            <person name="El-Demerdash A."/>
            <person name="Owen C."/>
            <person name="Martin L.B.B."/>
            <person name="Misra R.C."/>
            <person name="Kikuchi S."/>
            <person name="Rejzek M."/>
            <person name="Martin A.C."/>
            <person name="Harkess A."/>
            <person name="Leebens-Mack J."/>
            <person name="Louveau T."/>
            <person name="Stephenson M.J."/>
            <person name="Osbourn A."/>
        </authorList>
    </citation>
    <scope>NUCLEOTIDE SEQUENCE</scope>
    <source>
        <strain evidence="3">S10</strain>
    </source>
</reference>
<dbReference type="Pfam" id="PF01936">
    <property type="entry name" value="NYN"/>
    <property type="match status" value="1"/>
</dbReference>
<feature type="region of interest" description="Disordered" evidence="1">
    <location>
        <begin position="752"/>
        <end position="787"/>
    </location>
</feature>
<feature type="compositionally biased region" description="Basic and acidic residues" evidence="1">
    <location>
        <begin position="752"/>
        <end position="764"/>
    </location>
</feature>
<feature type="region of interest" description="Disordered" evidence="1">
    <location>
        <begin position="565"/>
        <end position="600"/>
    </location>
</feature>
<dbReference type="Proteomes" id="UP001163823">
    <property type="component" value="Chromosome 9"/>
</dbReference>
<dbReference type="PANTHER" id="PTHR14379:SF6">
    <property type="entry name" value="EMB|CAB71880.1"/>
    <property type="match status" value="1"/>
</dbReference>
<dbReference type="CDD" id="cd08824">
    <property type="entry name" value="LOTUS"/>
    <property type="match status" value="2"/>
</dbReference>
<feature type="compositionally biased region" description="Polar residues" evidence="1">
    <location>
        <begin position="768"/>
        <end position="778"/>
    </location>
</feature>
<dbReference type="PROSITE" id="PS51644">
    <property type="entry name" value="HTH_OST"/>
    <property type="match status" value="2"/>
</dbReference>
<dbReference type="Gene3D" id="3.30.420.610">
    <property type="entry name" value="LOTUS domain-like"/>
    <property type="match status" value="2"/>
</dbReference>
<proteinExistence type="predicted"/>
<evidence type="ECO:0000256" key="1">
    <source>
        <dbReference type="SAM" id="MobiDB-lite"/>
    </source>
</evidence>
<dbReference type="InterPro" id="IPR024768">
    <property type="entry name" value="Marf1"/>
</dbReference>
<dbReference type="EMBL" id="JARAOO010000009">
    <property type="protein sequence ID" value="KAJ7956961.1"/>
    <property type="molecule type" value="Genomic_DNA"/>
</dbReference>
<sequence length="1072" mass="118594">MRPLSPRSLFLFSLSSSPSSSSSTLPFFLKISHFSTSSNYQSYSRRQEEESRNVRVSVWWDFENCHLPVGVNVFKIANAITAAVRTNGIKGPVQITAFGDVLQLSRPNQEALSSTGINLTHIPNGGKNSADRSLLVDLMCWVSQNPPPAHLFLISGDRDFAGILHRLRMNNYNILLASLETAPDVLCSAASIMWHWNALVRGENLKGKHYNHPPDGPFNSWYGLQKVPLEDPFAVTEQPACARIEDVSEPMSVSKVRPVPRTVMRQIRSILKSQPKGLSLNDLREKLAKSDVDMDKDYYGHKKFHRFLLSMPHILQIKSGSDGQIFVHSVASKAPDSYESSAVPTASVFNSDDLDIACKSKIKVEAGNREDAGRKPSCVASPVSHAENPPEKVQEQSPCGISITEAATGKTLLPASPETHVVEPSNDVQHPCPTGEQDVIVASAQVTESHLRPDGEQISEPEVGFIQKMWRKLLGNDNCGSENARCRVPEKDSTSVDRFARKSANTLENSDTSGKAKAEDQCDSENAGHSIAEKRAIKKNNKSPSIDSVKKAQAMDQLVKLSKLESDPIHRVSHSSSSNEYPVEERTSGSAVTSSDNSRSSPGIFNRMISWLQFWKSGTNNDNLSGEHDKEMNHPSNISGNHELYSTDSFWRDMESFICTPRGSFIVSQSRTREEMVQNLQMGGPSILKPLSESDLLHLVDLLITEKKWVEECPSQPLPFRLYHQVGKSSSLSHAHGSAGLRSIFLSKTSDSDLQRSSEHDGEGKNYSIPQTGVSAPATSKKRTDRSRSDILADFQKLVNEMLREHPEGYNLGYFRKTFRERFGYPLDLQKLGYQKLASLLQIMPGVKIQSSYIIPSDKASYASDQLETSILDTQGSSASHALSNSDIELSDSAKKDDGNDSPWEELGPVSIAGSEERKMESKSRGKSTEQINLPKHPHYEPCISDEDFSDSEGEIPSLTGQQGRGNLRNNEEDSSLLQILDSWYSSKGSESSRNKSENVDATVDCLTDSLELSNQCTAGTNSESFTGNYRRKQKPQKTYTFVSDPVVNKKDKLIEGILGSLKKPSDSRMQH</sequence>
<feature type="region of interest" description="Disordered" evidence="1">
    <location>
        <begin position="368"/>
        <end position="397"/>
    </location>
</feature>
<gene>
    <name evidence="3" type="ORF">O6P43_023323</name>
</gene>
<dbReference type="Pfam" id="PF14418">
    <property type="entry name" value="OHA"/>
    <property type="match status" value="1"/>
</dbReference>
<feature type="compositionally biased region" description="Polar residues" evidence="1">
    <location>
        <begin position="875"/>
        <end position="888"/>
    </location>
</feature>
<dbReference type="GO" id="GO:0005777">
    <property type="term" value="C:peroxisome"/>
    <property type="evidence" value="ECO:0007669"/>
    <property type="project" value="InterPro"/>
</dbReference>
<feature type="compositionally biased region" description="Basic and acidic residues" evidence="1">
    <location>
        <begin position="915"/>
        <end position="928"/>
    </location>
</feature>
<dbReference type="Gene3D" id="3.40.50.1010">
    <property type="entry name" value="5'-nuclease"/>
    <property type="match status" value="1"/>
</dbReference>
<feature type="domain" description="HTH OST-type" evidence="2">
    <location>
        <begin position="791"/>
        <end position="865"/>
    </location>
</feature>
<feature type="compositionally biased region" description="Acidic residues" evidence="1">
    <location>
        <begin position="944"/>
        <end position="954"/>
    </location>
</feature>
<accession>A0AAD7LEZ2</accession>
<dbReference type="InterPro" id="IPR041966">
    <property type="entry name" value="LOTUS-like"/>
</dbReference>
<dbReference type="KEGG" id="qsa:O6P43_023323"/>
<dbReference type="GO" id="GO:0010468">
    <property type="term" value="P:regulation of gene expression"/>
    <property type="evidence" value="ECO:0007669"/>
    <property type="project" value="InterPro"/>
</dbReference>
<dbReference type="InterPro" id="IPR025605">
    <property type="entry name" value="OST-HTH/LOTUS_dom"/>
</dbReference>
<dbReference type="PANTHER" id="PTHR14379">
    <property type="entry name" value="LIMKAIN B LKAP"/>
    <property type="match status" value="1"/>
</dbReference>
<evidence type="ECO:0000259" key="2">
    <source>
        <dbReference type="PROSITE" id="PS51644"/>
    </source>
</evidence>
<feature type="domain" description="HTH OST-type" evidence="2">
    <location>
        <begin position="259"/>
        <end position="331"/>
    </location>
</feature>
<dbReference type="InterPro" id="IPR025677">
    <property type="entry name" value="OST-HTH-assoc_dom"/>
</dbReference>
<feature type="compositionally biased region" description="Basic and acidic residues" evidence="1">
    <location>
        <begin position="484"/>
        <end position="500"/>
    </location>
</feature>
<comment type="caution">
    <text evidence="3">The sequence shown here is derived from an EMBL/GenBank/DDBJ whole genome shotgun (WGS) entry which is preliminary data.</text>
</comment>
<evidence type="ECO:0000313" key="4">
    <source>
        <dbReference type="Proteomes" id="UP001163823"/>
    </source>
</evidence>
<feature type="compositionally biased region" description="Polar residues" evidence="1">
    <location>
        <begin position="503"/>
        <end position="513"/>
    </location>
</feature>